<protein>
    <submittedName>
        <fullName evidence="1">Uncharacterized protein</fullName>
    </submittedName>
</protein>
<dbReference type="EMBL" id="JBDFQZ010000012">
    <property type="protein sequence ID" value="KAK9671569.1"/>
    <property type="molecule type" value="Genomic_DNA"/>
</dbReference>
<dbReference type="Proteomes" id="UP001443914">
    <property type="component" value="Unassembled WGS sequence"/>
</dbReference>
<name>A0AAW1H2Y5_SAPOF</name>
<comment type="caution">
    <text evidence="1">The sequence shown here is derived from an EMBL/GenBank/DDBJ whole genome shotgun (WGS) entry which is preliminary data.</text>
</comment>
<gene>
    <name evidence="1" type="ORF">RND81_12G039300</name>
</gene>
<proteinExistence type="predicted"/>
<dbReference type="AlphaFoldDB" id="A0AAW1H2Y5"/>
<dbReference type="EMBL" id="JBDFQZ010000012">
    <property type="protein sequence ID" value="KAK9671570.1"/>
    <property type="molecule type" value="Genomic_DNA"/>
</dbReference>
<keyword evidence="2" id="KW-1185">Reference proteome</keyword>
<organism evidence="1 2">
    <name type="scientific">Saponaria officinalis</name>
    <name type="common">Common soapwort</name>
    <name type="synonym">Lychnis saponaria</name>
    <dbReference type="NCBI Taxonomy" id="3572"/>
    <lineage>
        <taxon>Eukaryota</taxon>
        <taxon>Viridiplantae</taxon>
        <taxon>Streptophyta</taxon>
        <taxon>Embryophyta</taxon>
        <taxon>Tracheophyta</taxon>
        <taxon>Spermatophyta</taxon>
        <taxon>Magnoliopsida</taxon>
        <taxon>eudicotyledons</taxon>
        <taxon>Gunneridae</taxon>
        <taxon>Pentapetalae</taxon>
        <taxon>Caryophyllales</taxon>
        <taxon>Caryophyllaceae</taxon>
        <taxon>Caryophylleae</taxon>
        <taxon>Saponaria</taxon>
    </lineage>
</organism>
<accession>A0AAW1H2Y5</accession>
<reference evidence="1 2" key="1">
    <citation type="submission" date="2024-03" db="EMBL/GenBank/DDBJ databases">
        <title>WGS assembly of Saponaria officinalis var. Norfolk2.</title>
        <authorList>
            <person name="Jenkins J."/>
            <person name="Shu S."/>
            <person name="Grimwood J."/>
            <person name="Barry K."/>
            <person name="Goodstein D."/>
            <person name="Schmutz J."/>
            <person name="Leebens-Mack J."/>
            <person name="Osbourn A."/>
        </authorList>
    </citation>
    <scope>NUCLEOTIDE SEQUENCE [LARGE SCALE GENOMIC DNA]</scope>
    <source>
        <strain evidence="2">cv. Norfolk2</strain>
        <strain evidence="1">JIC</strain>
        <tissue evidence="1">Leaf</tissue>
    </source>
</reference>
<evidence type="ECO:0000313" key="1">
    <source>
        <dbReference type="EMBL" id="KAK9671569.1"/>
    </source>
</evidence>
<evidence type="ECO:0000313" key="2">
    <source>
        <dbReference type="Proteomes" id="UP001443914"/>
    </source>
</evidence>
<sequence>MNSKHLLTLPDDVLLSPSHYLSLLYEYLDHHFDPRSDNHFDLHSDCRYNHLCSRRQPIQTTNLSPISSQGYNWVYFFKDGNHISSFFIFWYEFSVSYTIFKLKKMP</sequence>